<reference evidence="2" key="1">
    <citation type="submission" date="2016-11" db="UniProtKB">
        <authorList>
            <consortium name="WormBaseParasite"/>
        </authorList>
    </citation>
    <scope>IDENTIFICATION</scope>
</reference>
<accession>A0A1I7XBX2</accession>
<dbReference type="Proteomes" id="UP000095283">
    <property type="component" value="Unplaced"/>
</dbReference>
<sequence>MELPNSFAIEVVLVGGQFNVAVPGEKINVNYNESNEDHPLFNQLHSLRIAREYLRMKTTQDKIREEAANRL</sequence>
<organism evidence="1 2">
    <name type="scientific">Heterorhabditis bacteriophora</name>
    <name type="common">Entomopathogenic nematode worm</name>
    <dbReference type="NCBI Taxonomy" id="37862"/>
    <lineage>
        <taxon>Eukaryota</taxon>
        <taxon>Metazoa</taxon>
        <taxon>Ecdysozoa</taxon>
        <taxon>Nematoda</taxon>
        <taxon>Chromadorea</taxon>
        <taxon>Rhabditida</taxon>
        <taxon>Rhabditina</taxon>
        <taxon>Rhabditomorpha</taxon>
        <taxon>Strongyloidea</taxon>
        <taxon>Heterorhabditidae</taxon>
        <taxon>Heterorhabditis</taxon>
    </lineage>
</organism>
<protein>
    <submittedName>
        <fullName evidence="2">Galectin</fullName>
    </submittedName>
</protein>
<name>A0A1I7XBX2_HETBA</name>
<dbReference type="AlphaFoldDB" id="A0A1I7XBX2"/>
<evidence type="ECO:0000313" key="1">
    <source>
        <dbReference type="Proteomes" id="UP000095283"/>
    </source>
</evidence>
<dbReference type="WBParaSite" id="Hba_15019">
    <property type="protein sequence ID" value="Hba_15019"/>
    <property type="gene ID" value="Hba_15019"/>
</dbReference>
<evidence type="ECO:0000313" key="2">
    <source>
        <dbReference type="WBParaSite" id="Hba_15019"/>
    </source>
</evidence>
<proteinExistence type="predicted"/>
<keyword evidence="1" id="KW-1185">Reference proteome</keyword>